<comment type="caution">
    <text evidence="1">The sequence shown here is derived from an EMBL/GenBank/DDBJ whole genome shotgun (WGS) entry which is preliminary data.</text>
</comment>
<dbReference type="EMBL" id="JAOPHQ010003702">
    <property type="protein sequence ID" value="KAK0142244.1"/>
    <property type="molecule type" value="Genomic_DNA"/>
</dbReference>
<protein>
    <recommendedName>
        <fullName evidence="3">DUF4371 domain-containing protein</fullName>
    </recommendedName>
</protein>
<keyword evidence="2" id="KW-1185">Reference proteome</keyword>
<dbReference type="Proteomes" id="UP001174136">
    <property type="component" value="Unassembled WGS sequence"/>
</dbReference>
<sequence>MFPSTHQGQGNKRRVVKFDIYRIPMDNFFYFSLEIFHSPLPLSVPLLHSLVLKTGNKTLGLKYIPNQSTMEMPCKEYQILECLAEIVWHNIIKEVKGSEAFSVLADETKNKKEQISLVLKYYCKGAVQFQKPELV</sequence>
<gene>
    <name evidence="1" type="ORF">N1851_020075</name>
</gene>
<evidence type="ECO:0000313" key="1">
    <source>
        <dbReference type="EMBL" id="KAK0142244.1"/>
    </source>
</evidence>
<proteinExistence type="predicted"/>
<accession>A0AA47ML18</accession>
<evidence type="ECO:0000313" key="2">
    <source>
        <dbReference type="Proteomes" id="UP001174136"/>
    </source>
</evidence>
<evidence type="ECO:0008006" key="3">
    <source>
        <dbReference type="Google" id="ProtNLM"/>
    </source>
</evidence>
<dbReference type="AlphaFoldDB" id="A0AA47ML18"/>
<name>A0AA47ML18_MERPO</name>
<organism evidence="1 2">
    <name type="scientific">Merluccius polli</name>
    <name type="common">Benguela hake</name>
    <name type="synonym">Merluccius cadenati</name>
    <dbReference type="NCBI Taxonomy" id="89951"/>
    <lineage>
        <taxon>Eukaryota</taxon>
        <taxon>Metazoa</taxon>
        <taxon>Chordata</taxon>
        <taxon>Craniata</taxon>
        <taxon>Vertebrata</taxon>
        <taxon>Euteleostomi</taxon>
        <taxon>Actinopterygii</taxon>
        <taxon>Neopterygii</taxon>
        <taxon>Teleostei</taxon>
        <taxon>Neoteleostei</taxon>
        <taxon>Acanthomorphata</taxon>
        <taxon>Zeiogadaria</taxon>
        <taxon>Gadariae</taxon>
        <taxon>Gadiformes</taxon>
        <taxon>Gadoidei</taxon>
        <taxon>Merlucciidae</taxon>
        <taxon>Merluccius</taxon>
    </lineage>
</organism>
<reference evidence="1" key="1">
    <citation type="journal article" date="2023" name="Front. Mar. Sci.">
        <title>A new Merluccius polli reference genome to investigate the effects of global change in West African waters.</title>
        <authorList>
            <person name="Mateo J.L."/>
            <person name="Blanco-Fernandez C."/>
            <person name="Garcia-Vazquez E."/>
            <person name="Machado-Schiaffino G."/>
        </authorList>
    </citation>
    <scope>NUCLEOTIDE SEQUENCE</scope>
    <source>
        <strain evidence="1">C29</strain>
        <tissue evidence="1">Fin</tissue>
    </source>
</reference>